<evidence type="ECO:0000313" key="2">
    <source>
        <dbReference type="EMBL" id="EJN60227.1"/>
    </source>
</evidence>
<dbReference type="PROSITE" id="PS51318">
    <property type="entry name" value="TAT"/>
    <property type="match status" value="1"/>
</dbReference>
<feature type="region of interest" description="Disordered" evidence="1">
    <location>
        <begin position="26"/>
        <end position="47"/>
    </location>
</feature>
<dbReference type="EMBL" id="ALJD01000003">
    <property type="protein sequence ID" value="EJN60227.1"/>
    <property type="molecule type" value="Genomic_DNA"/>
</dbReference>
<name>J3EY78_9EURY</name>
<evidence type="ECO:0000256" key="1">
    <source>
        <dbReference type="SAM" id="MobiDB-lite"/>
    </source>
</evidence>
<dbReference type="PROSITE" id="PS51257">
    <property type="entry name" value="PROKAR_LIPOPROTEIN"/>
    <property type="match status" value="1"/>
</dbReference>
<dbReference type="AlphaFoldDB" id="J3EY78"/>
<dbReference type="OrthoDB" id="346454at2157"/>
<proteinExistence type="predicted"/>
<reference evidence="2 3" key="1">
    <citation type="journal article" date="2012" name="J. Bacteriol.">
        <title>Draft Genome Sequence of the Extremely Halophilic Archaeon Halogranum salarium B-1T.</title>
        <authorList>
            <person name="Kim K.K."/>
            <person name="Lee K.C."/>
            <person name="Lee J.S."/>
        </authorList>
    </citation>
    <scope>NUCLEOTIDE SEQUENCE [LARGE SCALE GENOMIC DNA]</scope>
    <source>
        <strain evidence="2 3">B-1</strain>
    </source>
</reference>
<accession>J3EY78</accession>
<dbReference type="Proteomes" id="UP000007813">
    <property type="component" value="Unassembled WGS sequence"/>
</dbReference>
<evidence type="ECO:0000313" key="3">
    <source>
        <dbReference type="Proteomes" id="UP000007813"/>
    </source>
</evidence>
<dbReference type="InterPro" id="IPR006311">
    <property type="entry name" value="TAT_signal"/>
</dbReference>
<sequence>MQPSRRTLLGALGTSVLTLGTGCAGSLPTSDDSTAVDQTAAANPTAAADRITADPSATFEVRLHGPDTDHLLFDGEDLERVGPVESSRAGAAALPVALTESATADVTETVRSAGVSENVDAFEIVQTYDGEEMGRFGIAPSLADAIATDEWDGQIYLSFAERAQAERVRDAFVASDQT</sequence>
<comment type="caution">
    <text evidence="2">The sequence shown here is derived from an EMBL/GenBank/DDBJ whole genome shotgun (WGS) entry which is preliminary data.</text>
</comment>
<dbReference type="eggNOG" id="arCOG03055">
    <property type="taxonomic scope" value="Archaea"/>
</dbReference>
<feature type="compositionally biased region" description="Low complexity" evidence="1">
    <location>
        <begin position="35"/>
        <end position="47"/>
    </location>
</feature>
<gene>
    <name evidence="2" type="ORF">HSB1_08300</name>
</gene>
<dbReference type="RefSeq" id="WP_009365943.1">
    <property type="nucleotide sequence ID" value="NZ_ALJD01000003.1"/>
</dbReference>
<organism evidence="2 3">
    <name type="scientific">Halogranum salarium B-1</name>
    <dbReference type="NCBI Taxonomy" id="1210908"/>
    <lineage>
        <taxon>Archaea</taxon>
        <taxon>Methanobacteriati</taxon>
        <taxon>Methanobacteriota</taxon>
        <taxon>Stenosarchaea group</taxon>
        <taxon>Halobacteria</taxon>
        <taxon>Halobacteriales</taxon>
        <taxon>Haloferacaceae</taxon>
    </lineage>
</organism>
<protein>
    <submittedName>
        <fullName evidence="2">Uncharacterized protein</fullName>
    </submittedName>
</protein>